<dbReference type="OrthoDB" id="3527137at2759"/>
<dbReference type="Proteomes" id="UP000292957">
    <property type="component" value="Unassembled WGS sequence"/>
</dbReference>
<protein>
    <recommendedName>
        <fullName evidence="1">DUF7770 domain-containing protein</fullName>
    </recommendedName>
</protein>
<dbReference type="Pfam" id="PF24968">
    <property type="entry name" value="DUF7770"/>
    <property type="match status" value="1"/>
</dbReference>
<organism evidence="2">
    <name type="scientific">Dichomitus squalens</name>
    <dbReference type="NCBI Taxonomy" id="114155"/>
    <lineage>
        <taxon>Eukaryota</taxon>
        <taxon>Fungi</taxon>
        <taxon>Dikarya</taxon>
        <taxon>Basidiomycota</taxon>
        <taxon>Agaricomycotina</taxon>
        <taxon>Agaricomycetes</taxon>
        <taxon>Polyporales</taxon>
        <taxon>Polyporaceae</taxon>
        <taxon>Dichomitus</taxon>
    </lineage>
</organism>
<dbReference type="EMBL" id="ML143407">
    <property type="protein sequence ID" value="TBU30261.1"/>
    <property type="molecule type" value="Genomic_DNA"/>
</dbReference>
<dbReference type="InterPro" id="IPR056672">
    <property type="entry name" value="DUF7770"/>
</dbReference>
<feature type="domain" description="DUF7770" evidence="1">
    <location>
        <begin position="119"/>
        <end position="229"/>
    </location>
</feature>
<dbReference type="AlphaFoldDB" id="A0A4Q9MV01"/>
<evidence type="ECO:0000313" key="2">
    <source>
        <dbReference type="EMBL" id="TBU30261.1"/>
    </source>
</evidence>
<sequence length="235" mass="26751">MQRNFSVVPLKPLRLPRITSSDMSAPEHQVEPPLRLQELQDTRLFNSQPLKSVILWCSGSMSLKHWRTSFEFNNTQQLSSEALPAQTLLRPGVYGGISADMFQPAVHEYHTPDNDQDNNLYGTLSISARLSHLLFSSRKDIFARRLDFKVAVTVKDVLELIIGQQRQYYRFNPLGSGCLYWQLLLLEAFVANGWIAKEQLDAVKLDIATYAAGLGNRSVPYPPVRGTFYSPPRRR</sequence>
<evidence type="ECO:0000259" key="1">
    <source>
        <dbReference type="Pfam" id="PF24968"/>
    </source>
</evidence>
<gene>
    <name evidence="2" type="ORF">BD311DRAFT_234387</name>
</gene>
<reference evidence="2" key="1">
    <citation type="submission" date="2019-01" db="EMBL/GenBank/DDBJ databases">
        <title>Draft genome sequences of three monokaryotic isolates of the white-rot basidiomycete fungus Dichomitus squalens.</title>
        <authorList>
            <consortium name="DOE Joint Genome Institute"/>
            <person name="Lopez S.C."/>
            <person name="Andreopoulos B."/>
            <person name="Pangilinan J."/>
            <person name="Lipzen A."/>
            <person name="Riley R."/>
            <person name="Ahrendt S."/>
            <person name="Ng V."/>
            <person name="Barry K."/>
            <person name="Daum C."/>
            <person name="Grigoriev I.V."/>
            <person name="Hilden K.S."/>
            <person name="Makela M.R."/>
            <person name="de Vries R.P."/>
        </authorList>
    </citation>
    <scope>NUCLEOTIDE SEQUENCE [LARGE SCALE GENOMIC DNA]</scope>
    <source>
        <strain evidence="2">OM18370.1</strain>
    </source>
</reference>
<name>A0A4Q9MV01_9APHY</name>
<proteinExistence type="predicted"/>
<accession>A0A4Q9MV01</accession>